<organism evidence="2">
    <name type="scientific">uncultured Actinomycetospora sp</name>
    <dbReference type="NCBI Taxonomy" id="1135996"/>
    <lineage>
        <taxon>Bacteria</taxon>
        <taxon>Bacillati</taxon>
        <taxon>Actinomycetota</taxon>
        <taxon>Actinomycetes</taxon>
        <taxon>Pseudonocardiales</taxon>
        <taxon>Pseudonocardiaceae</taxon>
        <taxon>Actinomycetospora</taxon>
        <taxon>environmental samples</taxon>
    </lineage>
</organism>
<dbReference type="EMBL" id="CADCTH010000339">
    <property type="protein sequence ID" value="CAA9264557.1"/>
    <property type="molecule type" value="Genomic_DNA"/>
</dbReference>
<feature type="non-terminal residue" evidence="2">
    <location>
        <position position="194"/>
    </location>
</feature>
<feature type="compositionally biased region" description="Low complexity" evidence="1">
    <location>
        <begin position="75"/>
        <end position="95"/>
    </location>
</feature>
<protein>
    <submittedName>
        <fullName evidence="2">Uncharacterized protein</fullName>
    </submittedName>
</protein>
<feature type="compositionally biased region" description="Low complexity" evidence="1">
    <location>
        <begin position="38"/>
        <end position="50"/>
    </location>
</feature>
<feature type="non-terminal residue" evidence="2">
    <location>
        <position position="1"/>
    </location>
</feature>
<name>A0A6J4J1P7_9PSEU</name>
<feature type="region of interest" description="Disordered" evidence="1">
    <location>
        <begin position="36"/>
        <end position="99"/>
    </location>
</feature>
<evidence type="ECO:0000256" key="1">
    <source>
        <dbReference type="SAM" id="MobiDB-lite"/>
    </source>
</evidence>
<sequence length="194" mass="21956">VRYGPAGRHHGRRRDDVGLVGLGLRVGLRVGHRCADQPAVARPARPAAPRGRGREPSRALRRGRPRDGASAYRQGPAAGEPAGAPLRPVVGAQARARARRRPVLRVDVRGRRALRGARRHGRVGAAQRHLPGPHLRRRRWWRAHHRGRGVRRRRGHRRREHHPVHRAGQRLGVHLQHLGRRRGRHRGDPLRARV</sequence>
<reference evidence="2" key="1">
    <citation type="submission" date="2020-02" db="EMBL/GenBank/DDBJ databases">
        <authorList>
            <person name="Meier V. D."/>
        </authorList>
    </citation>
    <scope>NUCLEOTIDE SEQUENCE</scope>
    <source>
        <strain evidence="2">AVDCRST_MAG54</strain>
    </source>
</reference>
<dbReference type="AlphaFoldDB" id="A0A6J4J1P7"/>
<proteinExistence type="predicted"/>
<accession>A0A6J4J1P7</accession>
<evidence type="ECO:0000313" key="2">
    <source>
        <dbReference type="EMBL" id="CAA9264557.1"/>
    </source>
</evidence>
<gene>
    <name evidence="2" type="ORF">AVDCRST_MAG54-2645</name>
</gene>